<dbReference type="GO" id="GO:0005829">
    <property type="term" value="C:cytosol"/>
    <property type="evidence" value="ECO:0007669"/>
    <property type="project" value="TreeGrafter"/>
</dbReference>
<reference evidence="3 4" key="1">
    <citation type="submission" date="2016-07" db="EMBL/GenBank/DDBJ databases">
        <title>Pervasive Adenine N6-methylation of Active Genes in Fungi.</title>
        <authorList>
            <consortium name="DOE Joint Genome Institute"/>
            <person name="Mondo S.J."/>
            <person name="Dannebaum R.O."/>
            <person name="Kuo R.C."/>
            <person name="Labutti K."/>
            <person name="Haridas S."/>
            <person name="Kuo A."/>
            <person name="Salamov A."/>
            <person name="Ahrendt S.R."/>
            <person name="Lipzen A."/>
            <person name="Sullivan W."/>
            <person name="Andreopoulos W.B."/>
            <person name="Clum A."/>
            <person name="Lindquist E."/>
            <person name="Daum C."/>
            <person name="Ramamoorthy G.K."/>
            <person name="Gryganskyi A."/>
            <person name="Culley D."/>
            <person name="Magnuson J.K."/>
            <person name="James T.Y."/>
            <person name="O'Malley M.A."/>
            <person name="Stajich J.E."/>
            <person name="Spatafora J.W."/>
            <person name="Visel A."/>
            <person name="Grigoriev I.V."/>
        </authorList>
    </citation>
    <scope>NUCLEOTIDE SEQUENCE [LARGE SCALE GENOMIC DNA]</scope>
    <source>
        <strain evidence="3 4">68-887.2</strain>
    </source>
</reference>
<dbReference type="Pfam" id="PF06110">
    <property type="entry name" value="TXD17-like_Trx"/>
    <property type="match status" value="1"/>
</dbReference>
<dbReference type="Proteomes" id="UP000193986">
    <property type="component" value="Unassembled WGS sequence"/>
</dbReference>
<evidence type="ECO:0000259" key="2">
    <source>
        <dbReference type="Pfam" id="PF06110"/>
    </source>
</evidence>
<comment type="similarity">
    <text evidence="1">Belongs to the thioredoxin family.</text>
</comment>
<evidence type="ECO:0000313" key="4">
    <source>
        <dbReference type="Proteomes" id="UP000193986"/>
    </source>
</evidence>
<comment type="caution">
    <text evidence="3">The sequence shown here is derived from an EMBL/GenBank/DDBJ whole genome shotgun (WGS) entry which is preliminary data.</text>
</comment>
<dbReference type="FunCoup" id="A0A1Y2BIH6">
    <property type="interactions" value="279"/>
</dbReference>
<dbReference type="InterPro" id="IPR045108">
    <property type="entry name" value="TXNDC17-like"/>
</dbReference>
<protein>
    <recommendedName>
        <fullName evidence="2">Thioredoxin domain-containing protein</fullName>
    </recommendedName>
</protein>
<dbReference type="STRING" id="71784.A0A1Y2BIH6"/>
<dbReference type="FunFam" id="3.40.30.10:FF:000304">
    <property type="entry name" value="Unplaced genomic scaffold supercont1.12, whole genome shotgun sequence"/>
    <property type="match status" value="1"/>
</dbReference>
<dbReference type="InterPro" id="IPR036249">
    <property type="entry name" value="Thioredoxin-like_sf"/>
</dbReference>
<evidence type="ECO:0000256" key="1">
    <source>
        <dbReference type="ARBA" id="ARBA00008987"/>
    </source>
</evidence>
<dbReference type="EMBL" id="MCFC01000002">
    <property type="protein sequence ID" value="ORY34598.1"/>
    <property type="molecule type" value="Genomic_DNA"/>
</dbReference>
<accession>A0A1Y2BIH6</accession>
<dbReference type="Gene3D" id="3.40.30.10">
    <property type="entry name" value="Glutaredoxin"/>
    <property type="match status" value="1"/>
</dbReference>
<name>A0A1Y2BIH6_9TREE</name>
<sequence>MPLHAKPYPHVFNSLNGPTAPAQTYLVFYSSVVDGRMWCPDCRNVEQVVKDAFDGPDKPKAIIHWVGTSSEWKTETNPARVDWNVQTIPTILRIENGKETARLVENDILEEGRLASFIRP</sequence>
<dbReference type="OrthoDB" id="78947at2759"/>
<dbReference type="PANTHER" id="PTHR12452:SF0">
    <property type="entry name" value="THIOREDOXIN DOMAIN-CONTAINING PROTEIN 17"/>
    <property type="match status" value="1"/>
</dbReference>
<dbReference type="GO" id="GO:0047134">
    <property type="term" value="F:protein-disulfide reductase [NAD(P)H] activity"/>
    <property type="evidence" value="ECO:0007669"/>
    <property type="project" value="InterPro"/>
</dbReference>
<proteinExistence type="inferred from homology"/>
<gene>
    <name evidence="3" type="ORF">BCR39DRAFT_513556</name>
</gene>
<organism evidence="3 4">
    <name type="scientific">Naematelia encephala</name>
    <dbReference type="NCBI Taxonomy" id="71784"/>
    <lineage>
        <taxon>Eukaryota</taxon>
        <taxon>Fungi</taxon>
        <taxon>Dikarya</taxon>
        <taxon>Basidiomycota</taxon>
        <taxon>Agaricomycotina</taxon>
        <taxon>Tremellomycetes</taxon>
        <taxon>Tremellales</taxon>
        <taxon>Naemateliaceae</taxon>
        <taxon>Naematelia</taxon>
    </lineage>
</organism>
<feature type="domain" description="Thioredoxin" evidence="2">
    <location>
        <begin position="24"/>
        <end position="112"/>
    </location>
</feature>
<dbReference type="SUPFAM" id="SSF52833">
    <property type="entry name" value="Thioredoxin-like"/>
    <property type="match status" value="1"/>
</dbReference>
<dbReference type="InterPro" id="IPR010357">
    <property type="entry name" value="TXNDC17_dom"/>
</dbReference>
<dbReference type="AlphaFoldDB" id="A0A1Y2BIH6"/>
<dbReference type="InParanoid" id="A0A1Y2BIH6"/>
<dbReference type="PANTHER" id="PTHR12452">
    <property type="entry name" value="42-9-9 PROTEIN-RELATED"/>
    <property type="match status" value="1"/>
</dbReference>
<keyword evidence="4" id="KW-1185">Reference proteome</keyword>
<evidence type="ECO:0000313" key="3">
    <source>
        <dbReference type="EMBL" id="ORY34598.1"/>
    </source>
</evidence>